<dbReference type="OrthoDB" id="1116641at2"/>
<keyword evidence="2" id="KW-1185">Reference proteome</keyword>
<organism evidence="1 2">
    <name type="scientific">Croceivirga radicis</name>
    <dbReference type="NCBI Taxonomy" id="1929488"/>
    <lineage>
        <taxon>Bacteria</taxon>
        <taxon>Pseudomonadati</taxon>
        <taxon>Bacteroidota</taxon>
        <taxon>Flavobacteriia</taxon>
        <taxon>Flavobacteriales</taxon>
        <taxon>Flavobacteriaceae</taxon>
        <taxon>Croceivirga</taxon>
    </lineage>
</organism>
<evidence type="ECO:0000313" key="2">
    <source>
        <dbReference type="Proteomes" id="UP000191680"/>
    </source>
</evidence>
<protein>
    <recommendedName>
        <fullName evidence="3">Lipoprotein</fullName>
    </recommendedName>
</protein>
<sequence length="203" mass="23831">MRNILLTLTISIIFLSCKKENNYENDTELCTILAEMIETDQSIRKLPELNDPFFEILDSIRKANNLTLEIYSNLSTEEQLKWGKIAREIAEKRPKGSKKVRDSLWQIQTEIDRKNTKLLIDITKKRGWVSKDGLGCTEYIAPVIIFRHAPEEYWEKIKPLIDKEYAEKRMGSGDYEFIDNHLRGRPLDWNPNNKNEKSLIKTD</sequence>
<dbReference type="RefSeq" id="WP_080319092.1">
    <property type="nucleotide sequence ID" value="NZ_MTBC01000005.1"/>
</dbReference>
<proteinExistence type="predicted"/>
<dbReference type="AlphaFoldDB" id="A0A1V6LRV5"/>
<dbReference type="PROSITE" id="PS51257">
    <property type="entry name" value="PROKAR_LIPOPROTEIN"/>
    <property type="match status" value="1"/>
</dbReference>
<dbReference type="Proteomes" id="UP000191680">
    <property type="component" value="Unassembled WGS sequence"/>
</dbReference>
<evidence type="ECO:0000313" key="1">
    <source>
        <dbReference type="EMBL" id="OQD42777.1"/>
    </source>
</evidence>
<evidence type="ECO:0008006" key="3">
    <source>
        <dbReference type="Google" id="ProtNLM"/>
    </source>
</evidence>
<comment type="caution">
    <text evidence="1">The sequence shown here is derived from an EMBL/GenBank/DDBJ whole genome shotgun (WGS) entry which is preliminary data.</text>
</comment>
<gene>
    <name evidence="1" type="ORF">BUL40_09680</name>
</gene>
<name>A0A1V6LRV5_9FLAO</name>
<accession>A0A1V6LRV5</accession>
<dbReference type="EMBL" id="MTBC01000005">
    <property type="protein sequence ID" value="OQD42777.1"/>
    <property type="molecule type" value="Genomic_DNA"/>
</dbReference>
<reference evidence="1 2" key="1">
    <citation type="submission" date="2016-12" db="EMBL/GenBank/DDBJ databases">
        <authorList>
            <person name="Song W.-J."/>
            <person name="Kurnit D.M."/>
        </authorList>
    </citation>
    <scope>NUCLEOTIDE SEQUENCE [LARGE SCALE GENOMIC DNA]</scope>
    <source>
        <strain evidence="1 2">HSG9</strain>
    </source>
</reference>